<evidence type="ECO:0000256" key="4">
    <source>
        <dbReference type="SAM" id="MobiDB-lite"/>
    </source>
</evidence>
<keyword evidence="6" id="KW-1185">Reference proteome</keyword>
<dbReference type="InterPro" id="IPR011009">
    <property type="entry name" value="Kinase-like_dom_sf"/>
</dbReference>
<dbReference type="GO" id="GO:0004674">
    <property type="term" value="F:protein serine/threonine kinase activity"/>
    <property type="evidence" value="ECO:0007669"/>
    <property type="project" value="UniProtKB-EC"/>
</dbReference>
<protein>
    <recommendedName>
        <fullName evidence="1">non-specific serine/threonine protein kinase</fullName>
        <ecNumber evidence="1">2.7.11.1</ecNumber>
    </recommendedName>
</protein>
<dbReference type="PROSITE" id="PS00109">
    <property type="entry name" value="PROTEIN_KINASE_TYR"/>
    <property type="match status" value="1"/>
</dbReference>
<dbReference type="EMBL" id="CABFOC020000002">
    <property type="protein sequence ID" value="CAH0039511.1"/>
    <property type="molecule type" value="Genomic_DNA"/>
</dbReference>
<dbReference type="SUPFAM" id="SSF56112">
    <property type="entry name" value="Protein kinase-like (PK-like)"/>
    <property type="match status" value="1"/>
</dbReference>
<name>A0A9N9W0K9_9HYPO</name>
<comment type="catalytic activity">
    <reaction evidence="2">
        <text>L-threonyl-[protein] + ATP = O-phospho-L-threonyl-[protein] + ADP + H(+)</text>
        <dbReference type="Rhea" id="RHEA:46608"/>
        <dbReference type="Rhea" id="RHEA-COMP:11060"/>
        <dbReference type="Rhea" id="RHEA-COMP:11605"/>
        <dbReference type="ChEBI" id="CHEBI:15378"/>
        <dbReference type="ChEBI" id="CHEBI:30013"/>
        <dbReference type="ChEBI" id="CHEBI:30616"/>
        <dbReference type="ChEBI" id="CHEBI:61977"/>
        <dbReference type="ChEBI" id="CHEBI:456216"/>
        <dbReference type="EC" id="2.7.11.1"/>
    </reaction>
</comment>
<reference evidence="5" key="1">
    <citation type="submission" date="2021-10" db="EMBL/GenBank/DDBJ databases">
        <authorList>
            <person name="Piombo E."/>
        </authorList>
    </citation>
    <scope>NUCLEOTIDE SEQUENCE</scope>
</reference>
<dbReference type="InterPro" id="IPR008266">
    <property type="entry name" value="Tyr_kinase_AS"/>
</dbReference>
<feature type="compositionally biased region" description="Pro residues" evidence="4">
    <location>
        <begin position="343"/>
        <end position="357"/>
    </location>
</feature>
<accession>A0A9N9W0K9</accession>
<evidence type="ECO:0000256" key="2">
    <source>
        <dbReference type="ARBA" id="ARBA00047899"/>
    </source>
</evidence>
<dbReference type="Proteomes" id="UP000775872">
    <property type="component" value="Unassembled WGS sequence"/>
</dbReference>
<proteinExistence type="predicted"/>
<evidence type="ECO:0000256" key="1">
    <source>
        <dbReference type="ARBA" id="ARBA00012513"/>
    </source>
</evidence>
<organism evidence="5 6">
    <name type="scientific">Clonostachys solani</name>
    <dbReference type="NCBI Taxonomy" id="160281"/>
    <lineage>
        <taxon>Eukaryota</taxon>
        <taxon>Fungi</taxon>
        <taxon>Dikarya</taxon>
        <taxon>Ascomycota</taxon>
        <taxon>Pezizomycotina</taxon>
        <taxon>Sordariomycetes</taxon>
        <taxon>Hypocreomycetidae</taxon>
        <taxon>Hypocreales</taxon>
        <taxon>Bionectriaceae</taxon>
        <taxon>Clonostachys</taxon>
    </lineage>
</organism>
<feature type="region of interest" description="Disordered" evidence="4">
    <location>
        <begin position="343"/>
        <end position="374"/>
    </location>
</feature>
<comment type="catalytic activity">
    <reaction evidence="3">
        <text>L-seryl-[protein] + ATP = O-phospho-L-seryl-[protein] + ADP + H(+)</text>
        <dbReference type="Rhea" id="RHEA:17989"/>
        <dbReference type="Rhea" id="RHEA-COMP:9863"/>
        <dbReference type="Rhea" id="RHEA-COMP:11604"/>
        <dbReference type="ChEBI" id="CHEBI:15378"/>
        <dbReference type="ChEBI" id="CHEBI:29999"/>
        <dbReference type="ChEBI" id="CHEBI:30616"/>
        <dbReference type="ChEBI" id="CHEBI:83421"/>
        <dbReference type="ChEBI" id="CHEBI:456216"/>
        <dbReference type="EC" id="2.7.11.1"/>
    </reaction>
</comment>
<evidence type="ECO:0000313" key="6">
    <source>
        <dbReference type="Proteomes" id="UP000775872"/>
    </source>
</evidence>
<dbReference type="OrthoDB" id="4267316at2759"/>
<dbReference type="EC" id="2.7.11.1" evidence="1"/>
<gene>
    <name evidence="5" type="ORF">CSOL1703_00003678</name>
</gene>
<dbReference type="Gene3D" id="1.10.510.10">
    <property type="entry name" value="Transferase(Phosphotransferase) domain 1"/>
    <property type="match status" value="1"/>
</dbReference>
<comment type="caution">
    <text evidence="5">The sequence shown here is derived from an EMBL/GenBank/DDBJ whole genome shotgun (WGS) entry which is preliminary data.</text>
</comment>
<dbReference type="AlphaFoldDB" id="A0A9N9W0K9"/>
<evidence type="ECO:0000313" key="5">
    <source>
        <dbReference type="EMBL" id="CAH0039511.1"/>
    </source>
</evidence>
<sequence>MPRKRLPCDFPYHPGLELSIKRHIPPEPFAEPSFLKSAAPRPMAQDPRGGPYRTPLEWCLDFPPADTEPIKDPEVRRLHVVDQVACGAERAAQVLRCYLDDTEGTTYIAKMFDALYFWPEDGDYTYEADENYASEAAAYEDLMEASMDGHLTPHYHGSWTFDLPGPNPHSSSTRSVRMILIEDIPGRSMGDILKNNLESFVLPEHRLTVLARVMEIYSVLEYIGVVHMDLAPRNVMIAGVDFNTWPNHTIPGVILIDFNRCALLNRPSSYFPQDDNPNPIDPKTYLGRKCPTKWKDWVPEPHRSNPAAWRGWVRKLWPNSEDYSQPHMRARLFSDLGDFIEVPPQPDPQYVPPPSPPAESDEEFEPVQMQRRAE</sequence>
<evidence type="ECO:0000256" key="3">
    <source>
        <dbReference type="ARBA" id="ARBA00048679"/>
    </source>
</evidence>